<evidence type="ECO:0000256" key="1">
    <source>
        <dbReference type="SAM" id="Phobius"/>
    </source>
</evidence>
<dbReference type="EMBL" id="CABO01000019">
    <property type="protein sequence ID" value="CBI01574.1"/>
    <property type="molecule type" value="Genomic_DNA"/>
</dbReference>
<evidence type="ECO:0000313" key="2">
    <source>
        <dbReference type="EMBL" id="CBI01574.1"/>
    </source>
</evidence>
<feature type="transmembrane region" description="Helical" evidence="1">
    <location>
        <begin position="75"/>
        <end position="96"/>
    </location>
</feature>
<keyword evidence="1" id="KW-1133">Transmembrane helix</keyword>
<feature type="transmembrane region" description="Helical" evidence="1">
    <location>
        <begin position="230"/>
        <end position="248"/>
    </location>
</feature>
<feature type="transmembrane region" description="Helical" evidence="1">
    <location>
        <begin position="108"/>
        <end position="125"/>
    </location>
</feature>
<feature type="transmembrane region" description="Helical" evidence="1">
    <location>
        <begin position="204"/>
        <end position="224"/>
    </location>
</feature>
<accession>E6Q314</accession>
<organism evidence="2">
    <name type="scientific">mine drainage metagenome</name>
    <dbReference type="NCBI Taxonomy" id="410659"/>
    <lineage>
        <taxon>unclassified sequences</taxon>
        <taxon>metagenomes</taxon>
        <taxon>ecological metagenomes</taxon>
    </lineage>
</organism>
<reference evidence="2" key="1">
    <citation type="submission" date="2009-10" db="EMBL/GenBank/DDBJ databases">
        <title>Diversity of trophic interactions inside an arsenic-rich microbial ecosystem.</title>
        <authorList>
            <person name="Bertin P.N."/>
            <person name="Heinrich-Salmeron A."/>
            <person name="Pelletier E."/>
            <person name="Goulhen-Chollet F."/>
            <person name="Arsene-Ploetze F."/>
            <person name="Gallien S."/>
            <person name="Calteau A."/>
            <person name="Vallenet D."/>
            <person name="Casiot C."/>
            <person name="Chane-Woon-Ming B."/>
            <person name="Giloteaux L."/>
            <person name="Barakat M."/>
            <person name="Bonnefoy V."/>
            <person name="Bruneel O."/>
            <person name="Chandler M."/>
            <person name="Cleiss J."/>
            <person name="Duran R."/>
            <person name="Elbaz-Poulichet F."/>
            <person name="Fonknechten N."/>
            <person name="Lauga B."/>
            <person name="Mornico D."/>
            <person name="Ortet P."/>
            <person name="Schaeffer C."/>
            <person name="Siguier P."/>
            <person name="Alexander Thil Smith A."/>
            <person name="Van Dorsselaer A."/>
            <person name="Weissenbach J."/>
            <person name="Medigue C."/>
            <person name="Le Paslier D."/>
        </authorList>
    </citation>
    <scope>NUCLEOTIDE SEQUENCE</scope>
</reference>
<keyword evidence="1" id="KW-0812">Transmembrane</keyword>
<feature type="transmembrane region" description="Helical" evidence="1">
    <location>
        <begin position="12"/>
        <end position="34"/>
    </location>
</feature>
<comment type="caution">
    <text evidence="2">The sequence shown here is derived from an EMBL/GenBank/DDBJ whole genome shotgun (WGS) entry which is preliminary data.</text>
</comment>
<feature type="transmembrane region" description="Helical" evidence="1">
    <location>
        <begin position="333"/>
        <end position="351"/>
    </location>
</feature>
<sequence>MKERASTVPPPQIPLAFVATALLWLGGLLLWNLFGSPAPLAALHALILGFFLTTAMGLIYQFVPVVAMLPLQLQRLCYVHLAFATLGTALLVMGFARGDLSAVRDGGAIFLVGVLLQIVIVATTLRGKRPPAPAAVAALSLLWLLATLSAGLWTAQRFIEGTAIAGAAFSHALLGLAGFFGTLIVGVTLRLLRMFERFDLEPRAPYLAGATSLAALLSLLAVVFAPALAFVPLEVVAAAFFFALFGVLRERNPAYQRETLYYALASGLGALAAPVALAYGDGRLAILLALWVFVGCAVVGYLQRIVPFLWWIARSRSEGARNIPTLGEMNHSALGSAILTLWLLGGALLVIGAQRPAAALALLAWMGLLAQLARPFVLQKRTAET</sequence>
<feature type="transmembrane region" description="Helical" evidence="1">
    <location>
        <begin position="40"/>
        <end position="63"/>
    </location>
</feature>
<keyword evidence="1" id="KW-0472">Membrane</keyword>
<name>E6Q314_9ZZZZ</name>
<feature type="transmembrane region" description="Helical" evidence="1">
    <location>
        <begin position="357"/>
        <end position="377"/>
    </location>
</feature>
<dbReference type="AlphaFoldDB" id="E6Q314"/>
<evidence type="ECO:0008006" key="3">
    <source>
        <dbReference type="Google" id="ProtNLM"/>
    </source>
</evidence>
<feature type="transmembrane region" description="Helical" evidence="1">
    <location>
        <begin position="285"/>
        <end position="312"/>
    </location>
</feature>
<proteinExistence type="predicted"/>
<protein>
    <recommendedName>
        <fullName evidence="3">NnrS family protein</fullName>
    </recommendedName>
</protein>
<feature type="transmembrane region" description="Helical" evidence="1">
    <location>
        <begin position="260"/>
        <end position="279"/>
    </location>
</feature>
<feature type="transmembrane region" description="Helical" evidence="1">
    <location>
        <begin position="132"/>
        <end position="153"/>
    </location>
</feature>
<feature type="transmembrane region" description="Helical" evidence="1">
    <location>
        <begin position="173"/>
        <end position="192"/>
    </location>
</feature>
<gene>
    <name evidence="2" type="ORF">CARN4_1895</name>
</gene>